<dbReference type="AlphaFoldDB" id="A0A1I7U8A4"/>
<dbReference type="FunFam" id="3.40.630.10:FF:000138">
    <property type="entry name" value="Protein CBG11596"/>
    <property type="match status" value="1"/>
</dbReference>
<evidence type="ECO:0000313" key="7">
    <source>
        <dbReference type="Proteomes" id="UP000095282"/>
    </source>
</evidence>
<dbReference type="SUPFAM" id="SSF53187">
    <property type="entry name" value="Zn-dependent exopeptidases"/>
    <property type="match status" value="1"/>
</dbReference>
<evidence type="ECO:0000256" key="3">
    <source>
        <dbReference type="ARBA" id="ARBA00022723"/>
    </source>
</evidence>
<dbReference type="GO" id="GO:0004181">
    <property type="term" value="F:metallocarboxypeptidase activity"/>
    <property type="evidence" value="ECO:0007669"/>
    <property type="project" value="InterPro"/>
</dbReference>
<keyword evidence="7" id="KW-1185">Reference proteome</keyword>
<dbReference type="Gene3D" id="3.40.630.10">
    <property type="entry name" value="Zn peptidases"/>
    <property type="match status" value="1"/>
</dbReference>
<dbReference type="GO" id="GO:0005615">
    <property type="term" value="C:extracellular space"/>
    <property type="evidence" value="ECO:0007669"/>
    <property type="project" value="TreeGrafter"/>
</dbReference>
<sequence length="725" mass="83520">MLNFLERKEDLKDSVGLEFTYARRTRGNVKDVANLWELGGGSSVTELLTIPITMKKVELVFKFHDFLEDIFFRTCSLIILLDMTNLDEVWIVIEKTVDTIRRLIENLQRQDLNLQTRMEEKLRLRLEKYDSGSLKMCTPCPIPITIVASKYDEFQNFESEKRRHLCQFLRFLAYCYGANLMMYSSRMEQFPKLVKNMISHFAFGTVCPQGYITDHNKPMFIKCGFDNLEVGGTFNGMKKIQFSRLEYHLVLKTLWEHLRLSIFGESLSLVFGLKRYEKTDPMIDPVFKEPSIDNLVEIKRKELENHIRSKRDREAAEARAAERIAKINPDFLGENWKKKQAHYFINKDSVEKVKTNLVANNITYQMRDVNPQIFKVRRRRDLNGAITINDINNRYLSYDEQMQFLNSISQQYPNDVKLQKLGNSFEGRSITAVRIGDDGSNKPIVWIDAGIHAREWISYNVALYLIYTIVSQPAYRDLLNSVQLVVVPNTNPDGYEFSRTVDRMWRKTRSRFTNSRCGGADANRNYPFFWGTQGVSHSQCSEVYCGARPQSEPEVLALTNAIQREETRIKGYIALHSYGQEILYPWGHTQRTYPSDVEDLIKVGRAMASAIQAVNNTEYNVVNSGDGLYPAAGASDDWAKSRGIKYSYTIELSPIDDYIGFSLPEDRINQVCREAFQAIQVLMIEVKSKFGIKHSTSSVSSPSAQSSLLLKRMRTTANRGFGRGK</sequence>
<dbReference type="PANTHER" id="PTHR11705">
    <property type="entry name" value="PROTEASE FAMILY M14 CARBOXYPEPTIDASE A,B"/>
    <property type="match status" value="1"/>
</dbReference>
<dbReference type="STRING" id="1561998.A0A1I7U8A4"/>
<evidence type="ECO:0000259" key="6">
    <source>
        <dbReference type="PROSITE" id="PS52035"/>
    </source>
</evidence>
<keyword evidence="3" id="KW-0479">Metal-binding</keyword>
<dbReference type="WBParaSite" id="Csp11.Scaffold629.g15868.t2">
    <property type="protein sequence ID" value="Csp11.Scaffold629.g15868.t2"/>
    <property type="gene ID" value="Csp11.Scaffold629.g15868"/>
</dbReference>
<evidence type="ECO:0000313" key="8">
    <source>
        <dbReference type="WBParaSite" id="Csp11.Scaffold629.g15868.t2"/>
    </source>
</evidence>
<proteinExistence type="inferred from homology"/>
<dbReference type="GO" id="GO:0008270">
    <property type="term" value="F:zinc ion binding"/>
    <property type="evidence" value="ECO:0007669"/>
    <property type="project" value="InterPro"/>
</dbReference>
<dbReference type="SMART" id="SM00631">
    <property type="entry name" value="Zn_pept"/>
    <property type="match status" value="1"/>
</dbReference>
<evidence type="ECO:0000256" key="5">
    <source>
        <dbReference type="PROSITE-ProRule" id="PRU01379"/>
    </source>
</evidence>
<keyword evidence="4" id="KW-0862">Zinc</keyword>
<protein>
    <submittedName>
        <fullName evidence="8">Peptidase_M14 domain-containing protein</fullName>
    </submittedName>
</protein>
<dbReference type="Proteomes" id="UP000095282">
    <property type="component" value="Unplaced"/>
</dbReference>
<dbReference type="PANTHER" id="PTHR11705:SF91">
    <property type="entry name" value="FI01817P-RELATED"/>
    <property type="match status" value="1"/>
</dbReference>
<feature type="active site" description="Proton donor/acceptor" evidence="5">
    <location>
        <position position="651"/>
    </location>
</feature>
<dbReference type="PRINTS" id="PR00765">
    <property type="entry name" value="CRBOXYPTASEA"/>
</dbReference>
<dbReference type="PROSITE" id="PS00132">
    <property type="entry name" value="CARBOXYPEPT_ZN_1"/>
    <property type="match status" value="1"/>
</dbReference>
<organism evidence="7 8">
    <name type="scientific">Caenorhabditis tropicalis</name>
    <dbReference type="NCBI Taxonomy" id="1561998"/>
    <lineage>
        <taxon>Eukaryota</taxon>
        <taxon>Metazoa</taxon>
        <taxon>Ecdysozoa</taxon>
        <taxon>Nematoda</taxon>
        <taxon>Chromadorea</taxon>
        <taxon>Rhabditida</taxon>
        <taxon>Rhabditina</taxon>
        <taxon>Rhabditomorpha</taxon>
        <taxon>Rhabditoidea</taxon>
        <taxon>Rhabditidae</taxon>
        <taxon>Peloderinae</taxon>
        <taxon>Caenorhabditis</taxon>
    </lineage>
</organism>
<dbReference type="GO" id="GO:0006508">
    <property type="term" value="P:proteolysis"/>
    <property type="evidence" value="ECO:0007669"/>
    <property type="project" value="InterPro"/>
</dbReference>
<evidence type="ECO:0000256" key="4">
    <source>
        <dbReference type="ARBA" id="ARBA00022833"/>
    </source>
</evidence>
<dbReference type="PROSITE" id="PS52035">
    <property type="entry name" value="PEPTIDASE_M14"/>
    <property type="match status" value="1"/>
</dbReference>
<accession>A0A1I7U8A4</accession>
<evidence type="ECO:0000256" key="2">
    <source>
        <dbReference type="ARBA" id="ARBA00005988"/>
    </source>
</evidence>
<reference evidence="8" key="1">
    <citation type="submission" date="2016-11" db="UniProtKB">
        <authorList>
            <consortium name="WormBaseParasite"/>
        </authorList>
    </citation>
    <scope>IDENTIFICATION</scope>
</reference>
<dbReference type="Pfam" id="PF00246">
    <property type="entry name" value="Peptidase_M14"/>
    <property type="match status" value="1"/>
</dbReference>
<dbReference type="InterPro" id="IPR000834">
    <property type="entry name" value="Peptidase_M14"/>
</dbReference>
<evidence type="ECO:0000256" key="1">
    <source>
        <dbReference type="ARBA" id="ARBA00001947"/>
    </source>
</evidence>
<name>A0A1I7U8A4_9PELO</name>
<dbReference type="CDD" id="cd03860">
    <property type="entry name" value="M14_CP_A-B_like"/>
    <property type="match status" value="1"/>
</dbReference>
<feature type="domain" description="Peptidase M14" evidence="6">
    <location>
        <begin position="394"/>
        <end position="686"/>
    </location>
</feature>
<comment type="cofactor">
    <cofactor evidence="1">
        <name>Zn(2+)</name>
        <dbReference type="ChEBI" id="CHEBI:29105"/>
    </cofactor>
</comment>
<comment type="similarity">
    <text evidence="2 5">Belongs to the peptidase M14 family.</text>
</comment>
<dbReference type="InterPro" id="IPR057246">
    <property type="entry name" value="CARBOXYPEPT_ZN_1"/>
</dbReference>